<feature type="transmembrane region" description="Helical" evidence="1">
    <location>
        <begin position="35"/>
        <end position="58"/>
    </location>
</feature>
<dbReference type="eggNOG" id="ENOG50314X7">
    <property type="taxonomic scope" value="Bacteria"/>
</dbReference>
<dbReference type="HOGENOM" id="CLU_099250_2_0_3"/>
<protein>
    <submittedName>
        <fullName evidence="2">Uncharacterized membrane protein</fullName>
    </submittedName>
</protein>
<dbReference type="EMBL" id="AE017126">
    <property type="protein sequence ID" value="AAP99796.1"/>
    <property type="molecule type" value="Genomic_DNA"/>
</dbReference>
<dbReference type="PANTHER" id="PTHR34575:SF1">
    <property type="entry name" value="PROTEIN PAM68, CHLOROPLASTIC"/>
    <property type="match status" value="1"/>
</dbReference>
<dbReference type="PANTHER" id="PTHR34575">
    <property type="entry name" value="PROTEIN PAM68, CHLOROPLASTIC"/>
    <property type="match status" value="1"/>
</dbReference>
<dbReference type="OrthoDB" id="467509at2"/>
<accession>Q7VCI8</accession>
<dbReference type="InterPro" id="IPR021855">
    <property type="entry name" value="PAM68-like"/>
</dbReference>
<keyword evidence="1" id="KW-1133">Transmembrane helix</keyword>
<keyword evidence="3" id="KW-1185">Reference proteome</keyword>
<keyword evidence="1" id="KW-0812">Transmembrane</keyword>
<evidence type="ECO:0000313" key="2">
    <source>
        <dbReference type="EMBL" id="AAP99796.1"/>
    </source>
</evidence>
<dbReference type="STRING" id="167539.Pro_0752"/>
<evidence type="ECO:0000313" key="3">
    <source>
        <dbReference type="Proteomes" id="UP000001420"/>
    </source>
</evidence>
<dbReference type="EnsemblBacteria" id="AAP99796">
    <property type="protein sequence ID" value="AAP99796"/>
    <property type="gene ID" value="Pro_0752"/>
</dbReference>
<dbReference type="RefSeq" id="WP_011124904.1">
    <property type="nucleotide sequence ID" value="NC_005042.1"/>
</dbReference>
<keyword evidence="1" id="KW-0472">Membrane</keyword>
<gene>
    <name evidence="2" type="ordered locus">Pro_0752</name>
</gene>
<dbReference type="Proteomes" id="UP000001420">
    <property type="component" value="Chromosome"/>
</dbReference>
<name>Q7VCI8_PROMA</name>
<sequence length="125" mass="13880">MKDSSKKYKLKNRKDKRKRESFIPKPVANRMARRIAITTGIPTLSGMGVFIVSYLLIIKGITDVPPSITLLSSAICFLIGLLGLSYGILSASWEDIPGSILGLENIRPNIEKMRSAFRPITSKEE</sequence>
<reference evidence="2 3" key="1">
    <citation type="journal article" date="2003" name="Proc. Natl. Acad. Sci. U.S.A.">
        <title>Genome sequence of the cyanobacterium Prochlorococcus marinus SS120, a nearly minimal oxyphototrophic genome.</title>
        <authorList>
            <person name="Dufresne A."/>
            <person name="Salanoubat M."/>
            <person name="Partensky F."/>
            <person name="Artiguenave F."/>
            <person name="Axmann I.M."/>
            <person name="Barbe V."/>
            <person name="Duprat S."/>
            <person name="Galperin M.Y."/>
            <person name="Koonin E.V."/>
            <person name="Le Gall F."/>
            <person name="Makarova K.S."/>
            <person name="Ostrowski M."/>
            <person name="Oztas S."/>
            <person name="Robert C."/>
            <person name="Rogozin I.B."/>
            <person name="Scanlan D.J."/>
            <person name="Tandeau de Marsac N."/>
            <person name="Weissenbach J."/>
            <person name="Wincker P."/>
            <person name="Wolf Y.I."/>
            <person name="Hess W.R."/>
        </authorList>
    </citation>
    <scope>NUCLEOTIDE SEQUENCE [LARGE SCALE GENOMIC DNA]</scope>
    <source>
        <strain evidence="3">SARG / CCMP1375 / SS120</strain>
    </source>
</reference>
<dbReference type="KEGG" id="pma:Pro_0752"/>
<dbReference type="PATRIC" id="fig|167539.5.peg.796"/>
<dbReference type="AlphaFoldDB" id="Q7VCI8"/>
<proteinExistence type="predicted"/>
<feature type="transmembrane region" description="Helical" evidence="1">
    <location>
        <begin position="70"/>
        <end position="89"/>
    </location>
</feature>
<evidence type="ECO:0000256" key="1">
    <source>
        <dbReference type="SAM" id="Phobius"/>
    </source>
</evidence>
<dbReference type="Pfam" id="PF11947">
    <property type="entry name" value="DUF3464"/>
    <property type="match status" value="1"/>
</dbReference>
<organism evidence="2 3">
    <name type="scientific">Prochlorococcus marinus (strain SARG / CCMP1375 / SS120)</name>
    <dbReference type="NCBI Taxonomy" id="167539"/>
    <lineage>
        <taxon>Bacteria</taxon>
        <taxon>Bacillati</taxon>
        <taxon>Cyanobacteriota</taxon>
        <taxon>Cyanophyceae</taxon>
        <taxon>Synechococcales</taxon>
        <taxon>Prochlorococcaceae</taxon>
        <taxon>Prochlorococcus</taxon>
    </lineage>
</organism>